<accession>A0ABD6B2E8</accession>
<comment type="caution">
    <text evidence="2">The sequence shown here is derived from an EMBL/GenBank/DDBJ whole genome shotgun (WGS) entry which is preliminary data.</text>
</comment>
<dbReference type="AlphaFoldDB" id="A0ABD6B2E8"/>
<dbReference type="InterPro" id="IPR040624">
    <property type="entry name" value="HalOD1"/>
</dbReference>
<feature type="domain" description="Halobacterial output" evidence="1">
    <location>
        <begin position="8"/>
        <end position="76"/>
    </location>
</feature>
<proteinExistence type="predicted"/>
<evidence type="ECO:0000313" key="3">
    <source>
        <dbReference type="Proteomes" id="UP001597187"/>
    </source>
</evidence>
<name>A0ABD6B2E8_9EURY</name>
<gene>
    <name evidence="2" type="ORF">ACFSBT_20975</name>
</gene>
<dbReference type="RefSeq" id="WP_250875685.1">
    <property type="nucleotide sequence ID" value="NZ_JALXFV010000011.1"/>
</dbReference>
<keyword evidence="3" id="KW-1185">Reference proteome</keyword>
<reference evidence="2 3" key="1">
    <citation type="journal article" date="2019" name="Int. J. Syst. Evol. Microbiol.">
        <title>The Global Catalogue of Microorganisms (GCM) 10K type strain sequencing project: providing services to taxonomists for standard genome sequencing and annotation.</title>
        <authorList>
            <consortium name="The Broad Institute Genomics Platform"/>
            <consortium name="The Broad Institute Genome Sequencing Center for Infectious Disease"/>
            <person name="Wu L."/>
            <person name="Ma J."/>
        </authorList>
    </citation>
    <scope>NUCLEOTIDE SEQUENCE [LARGE SCALE GENOMIC DNA]</scope>
    <source>
        <strain evidence="2 3">CGMCC 1.12563</strain>
    </source>
</reference>
<dbReference type="Proteomes" id="UP001597187">
    <property type="component" value="Unassembled WGS sequence"/>
</dbReference>
<evidence type="ECO:0000313" key="2">
    <source>
        <dbReference type="EMBL" id="MFD1515761.1"/>
    </source>
</evidence>
<dbReference type="EMBL" id="JBHUDC010000011">
    <property type="protein sequence ID" value="MFD1515761.1"/>
    <property type="molecule type" value="Genomic_DNA"/>
</dbReference>
<organism evidence="2 3">
    <name type="scientific">Halomarina rubra</name>
    <dbReference type="NCBI Taxonomy" id="2071873"/>
    <lineage>
        <taxon>Archaea</taxon>
        <taxon>Methanobacteriati</taxon>
        <taxon>Methanobacteriota</taxon>
        <taxon>Stenosarchaea group</taxon>
        <taxon>Halobacteria</taxon>
        <taxon>Halobacteriales</taxon>
        <taxon>Natronomonadaceae</taxon>
        <taxon>Halomarina</taxon>
    </lineage>
</organism>
<evidence type="ECO:0000259" key="1">
    <source>
        <dbReference type="Pfam" id="PF18545"/>
    </source>
</evidence>
<sequence>MTSSGADDVPASTRVIRQVADREAVEPMRLDPPLNDVVDPDALDNLFERTAPGGYVLFEYCGYAVRVESDGSVHVEAAADAESPPPAELREE</sequence>
<dbReference type="Pfam" id="PF18545">
    <property type="entry name" value="HalOD1"/>
    <property type="match status" value="1"/>
</dbReference>
<protein>
    <submittedName>
        <fullName evidence="2">HalOD1 output domain-containing protein</fullName>
    </submittedName>
</protein>